<evidence type="ECO:0008006" key="2">
    <source>
        <dbReference type="Google" id="ProtNLM"/>
    </source>
</evidence>
<name>X1M388_9ZZZZ</name>
<feature type="non-terminal residue" evidence="1">
    <location>
        <position position="1"/>
    </location>
</feature>
<evidence type="ECO:0000313" key="1">
    <source>
        <dbReference type="EMBL" id="GAI12511.1"/>
    </source>
</evidence>
<gene>
    <name evidence="1" type="ORF">S06H3_18103</name>
</gene>
<sequence>KRIVVRGIFHYGWTRFIRTLLENGIYEAEPVEINGVTVSPFEVVMKHIKRQAVEQWEDPYRLAEKLGFNPQCILSVEITGYKNGMGKRTVYHSQLPYPFFDGKPVTCCMEYGTYVGVACSISLQMLAHGEIPEKGAVTIEMTAVSPKKYLDEYAKRGARLIIQKFIKGASIMEDKPAIPPSTKEYRSWSLQP</sequence>
<reference evidence="1" key="1">
    <citation type="journal article" date="2014" name="Front. Microbiol.">
        <title>High frequency of phylogenetically diverse reductive dehalogenase-homologous genes in deep subseafloor sedimentary metagenomes.</title>
        <authorList>
            <person name="Kawai M."/>
            <person name="Futagami T."/>
            <person name="Toyoda A."/>
            <person name="Takaki Y."/>
            <person name="Nishi S."/>
            <person name="Hori S."/>
            <person name="Arai W."/>
            <person name="Tsubouchi T."/>
            <person name="Morono Y."/>
            <person name="Uchiyama I."/>
            <person name="Ito T."/>
            <person name="Fujiyama A."/>
            <person name="Inagaki F."/>
            <person name="Takami H."/>
        </authorList>
    </citation>
    <scope>NUCLEOTIDE SEQUENCE</scope>
    <source>
        <strain evidence="1">Expedition CK06-06</strain>
    </source>
</reference>
<accession>X1M388</accession>
<protein>
    <recommendedName>
        <fullName evidence="2">Saccharopine dehydrogenase-like C-terminal domain-containing protein</fullName>
    </recommendedName>
</protein>
<comment type="caution">
    <text evidence="1">The sequence shown here is derived from an EMBL/GenBank/DDBJ whole genome shotgun (WGS) entry which is preliminary data.</text>
</comment>
<dbReference type="Gene3D" id="3.30.360.10">
    <property type="entry name" value="Dihydrodipicolinate Reductase, domain 2"/>
    <property type="match status" value="1"/>
</dbReference>
<organism evidence="1">
    <name type="scientific">marine sediment metagenome</name>
    <dbReference type="NCBI Taxonomy" id="412755"/>
    <lineage>
        <taxon>unclassified sequences</taxon>
        <taxon>metagenomes</taxon>
        <taxon>ecological metagenomes</taxon>
    </lineage>
</organism>
<proteinExistence type="predicted"/>
<dbReference type="EMBL" id="BARV01009119">
    <property type="protein sequence ID" value="GAI12511.1"/>
    <property type="molecule type" value="Genomic_DNA"/>
</dbReference>
<dbReference type="AlphaFoldDB" id="X1M388"/>